<feature type="compositionally biased region" description="Basic and acidic residues" evidence="3">
    <location>
        <begin position="207"/>
        <end position="216"/>
    </location>
</feature>
<protein>
    <recommendedName>
        <fullName evidence="6">Protein CHUP1, chloroplastic</fullName>
    </recommendedName>
</protein>
<feature type="compositionally biased region" description="Polar residues" evidence="3">
    <location>
        <begin position="29"/>
        <end position="40"/>
    </location>
</feature>
<organism evidence="4 5">
    <name type="scientific">Trapa natans</name>
    <name type="common">Water chestnut</name>
    <dbReference type="NCBI Taxonomy" id="22666"/>
    <lineage>
        <taxon>Eukaryota</taxon>
        <taxon>Viridiplantae</taxon>
        <taxon>Streptophyta</taxon>
        <taxon>Embryophyta</taxon>
        <taxon>Tracheophyta</taxon>
        <taxon>Spermatophyta</taxon>
        <taxon>Magnoliopsida</taxon>
        <taxon>eudicotyledons</taxon>
        <taxon>Gunneridae</taxon>
        <taxon>Pentapetalae</taxon>
        <taxon>rosids</taxon>
        <taxon>malvids</taxon>
        <taxon>Myrtales</taxon>
        <taxon>Lythraceae</taxon>
        <taxon>Trapa</taxon>
    </lineage>
</organism>
<feature type="compositionally biased region" description="Polar residues" evidence="3">
    <location>
        <begin position="191"/>
        <end position="203"/>
    </location>
</feature>
<evidence type="ECO:0000256" key="2">
    <source>
        <dbReference type="SAM" id="Coils"/>
    </source>
</evidence>
<dbReference type="GO" id="GO:0072699">
    <property type="term" value="P:protein localization to cortical microtubule cytoskeleton"/>
    <property type="evidence" value="ECO:0007669"/>
    <property type="project" value="TreeGrafter"/>
</dbReference>
<sequence>MVGSMVRVAMGFRKSPENDSPARTPLASPASSRKGTSTKVPFSRYFPRSSAQVQPRPPDIAELLRLVEDLRDRESRLKTELLEHKLVKETASLVPILESVISSKNAEIAASARRVDDLVAQNRRLTEELAAVRSELEEERRKSDCRVKAMEAEIAQLKETASYSDRATDKLSPSQRFQELVKSMRNKSVSARFTDSASSQESCNRLEAAESRREEVAAATTEAGKPRHSRSNSEEIIADPTLRNAVRSRTPRVPNPPPKRSASFPSSSDGRSSENCHFPEPDPAVVNDTSALSLPAPPPPPPPPPPPQPSKAPPPPLPPPPPPPPRSSKAPPPPPPLPEITMIAPPPPLPMTGWPVQPKVRRVPEVVEFYHSLMRRDSRRESGGGAPSDGAPCTANARDMIGEIENRSAHLHAIKTDVETQGDFIRFLIKEVEEASFVDIKDVVAFVKWLDDELSYLVDERAVLKHFEWPEQKADALREAAFGYCDLKKLESEASSFSDDRRQPCGPAFKKMQALLEKLEHGAYNLSRMRESAANRYKVFQIPMEWMLDNGIVNQIKLASVKLAMKYMKRVSAELEMVGGGGPEEEELVVQGVRFAFRVHQFAGGFDVETMKAFEELRDKARPCHVQCQSQQQQQKLVSFDTMLRRNPVANSAPETNSRE</sequence>
<keyword evidence="5" id="KW-1185">Reference proteome</keyword>
<proteinExistence type="predicted"/>
<feature type="region of interest" description="Disordered" evidence="3">
    <location>
        <begin position="8"/>
        <end position="55"/>
    </location>
</feature>
<dbReference type="EMBL" id="JAXQNO010000007">
    <property type="protein sequence ID" value="KAK4794707.1"/>
    <property type="molecule type" value="Genomic_DNA"/>
</dbReference>
<keyword evidence="1 2" id="KW-0175">Coiled coil</keyword>
<evidence type="ECO:0008006" key="6">
    <source>
        <dbReference type="Google" id="ProtNLM"/>
    </source>
</evidence>
<feature type="compositionally biased region" description="Basic and acidic residues" evidence="3">
    <location>
        <begin position="271"/>
        <end position="280"/>
    </location>
</feature>
<reference evidence="4 5" key="1">
    <citation type="journal article" date="2023" name="Hortic Res">
        <title>Pangenome of water caltrop reveals structural variations and asymmetric subgenome divergence after allopolyploidization.</title>
        <authorList>
            <person name="Zhang X."/>
            <person name="Chen Y."/>
            <person name="Wang L."/>
            <person name="Yuan Y."/>
            <person name="Fang M."/>
            <person name="Shi L."/>
            <person name="Lu R."/>
            <person name="Comes H.P."/>
            <person name="Ma Y."/>
            <person name="Chen Y."/>
            <person name="Huang G."/>
            <person name="Zhou Y."/>
            <person name="Zheng Z."/>
            <person name="Qiu Y."/>
        </authorList>
    </citation>
    <scope>NUCLEOTIDE SEQUENCE [LARGE SCALE GENOMIC DNA]</scope>
    <source>
        <strain evidence="4">F231</strain>
    </source>
</reference>
<comment type="caution">
    <text evidence="4">The sequence shown here is derived from an EMBL/GenBank/DDBJ whole genome shotgun (WGS) entry which is preliminary data.</text>
</comment>
<evidence type="ECO:0000256" key="1">
    <source>
        <dbReference type="ARBA" id="ARBA00023054"/>
    </source>
</evidence>
<feature type="coiled-coil region" evidence="2">
    <location>
        <begin position="108"/>
        <end position="160"/>
    </location>
</feature>
<dbReference type="InterPro" id="IPR040265">
    <property type="entry name" value="CHUP1/IPGA1-like"/>
</dbReference>
<feature type="region of interest" description="Disordered" evidence="3">
    <location>
        <begin position="191"/>
        <end position="344"/>
    </location>
</feature>
<accession>A0AAN7MAH3</accession>
<evidence type="ECO:0000256" key="3">
    <source>
        <dbReference type="SAM" id="MobiDB-lite"/>
    </source>
</evidence>
<dbReference type="PANTHER" id="PTHR31342:SF18">
    <property type="entry name" value="OS01G0651932 PROTEIN"/>
    <property type="match status" value="1"/>
</dbReference>
<dbReference type="GO" id="GO:0055028">
    <property type="term" value="C:cortical microtubule"/>
    <property type="evidence" value="ECO:0007669"/>
    <property type="project" value="TreeGrafter"/>
</dbReference>
<dbReference type="PANTHER" id="PTHR31342">
    <property type="entry name" value="PROTEIN CHUP1, CHLOROPLASTIC"/>
    <property type="match status" value="1"/>
</dbReference>
<evidence type="ECO:0000313" key="5">
    <source>
        <dbReference type="Proteomes" id="UP001346149"/>
    </source>
</evidence>
<dbReference type="AlphaFoldDB" id="A0AAN7MAH3"/>
<feature type="compositionally biased region" description="Pro residues" evidence="3">
    <location>
        <begin position="295"/>
        <end position="344"/>
    </location>
</feature>
<gene>
    <name evidence="4" type="ORF">SAY86_012701</name>
</gene>
<name>A0AAN7MAH3_TRANT</name>
<dbReference type="PRINTS" id="PR01217">
    <property type="entry name" value="PRICHEXTENSN"/>
</dbReference>
<dbReference type="SUPFAM" id="SSF81995">
    <property type="entry name" value="beta-sandwich domain of Sec23/24"/>
    <property type="match status" value="1"/>
</dbReference>
<evidence type="ECO:0000313" key="4">
    <source>
        <dbReference type="EMBL" id="KAK4794707.1"/>
    </source>
</evidence>
<dbReference type="Proteomes" id="UP001346149">
    <property type="component" value="Unassembled WGS sequence"/>
</dbReference>